<dbReference type="NCBIfam" id="NF008956">
    <property type="entry name" value="PRK12299.1"/>
    <property type="match status" value="1"/>
</dbReference>
<dbReference type="RefSeq" id="WP_342824215.1">
    <property type="nucleotide sequence ID" value="NZ_CP046146.1"/>
</dbReference>
<dbReference type="GO" id="GO:0042254">
    <property type="term" value="P:ribosome biogenesis"/>
    <property type="evidence" value="ECO:0007669"/>
    <property type="project" value="UniProtKB-UniRule"/>
</dbReference>
<evidence type="ECO:0000313" key="15">
    <source>
        <dbReference type="Proteomes" id="UP001219901"/>
    </source>
</evidence>
<keyword evidence="15" id="KW-1185">Reference proteome</keyword>
<dbReference type="Gene3D" id="3.40.50.300">
    <property type="entry name" value="P-loop containing nucleotide triphosphate hydrolases"/>
    <property type="match status" value="1"/>
</dbReference>
<dbReference type="Proteomes" id="UP001321249">
    <property type="component" value="Unassembled WGS sequence"/>
</dbReference>
<evidence type="ECO:0000256" key="5">
    <source>
        <dbReference type="ARBA" id="ARBA00022741"/>
    </source>
</evidence>
<dbReference type="InterPro" id="IPR045086">
    <property type="entry name" value="OBG_GTPase"/>
</dbReference>
<proteinExistence type="inferred from homology"/>
<dbReference type="Pfam" id="PF09269">
    <property type="entry name" value="DUF1967"/>
    <property type="match status" value="1"/>
</dbReference>
<organism evidence="14 15">
    <name type="scientific">Candidatus Lucifugimonas marina</name>
    <dbReference type="NCBI Taxonomy" id="3038979"/>
    <lineage>
        <taxon>Bacteria</taxon>
        <taxon>Bacillati</taxon>
        <taxon>Chloroflexota</taxon>
        <taxon>Dehalococcoidia</taxon>
        <taxon>SAR202 cluster</taxon>
        <taxon>Candidatus Lucifugimonadales</taxon>
        <taxon>Candidatus Lucifugimonadaceae</taxon>
        <taxon>Candidatus Lucifugimonas</taxon>
    </lineage>
</organism>
<dbReference type="AlphaFoldDB" id="A0AAJ6CR70"/>
<dbReference type="SUPFAM" id="SSF82051">
    <property type="entry name" value="Obg GTP-binding protein N-terminal domain"/>
    <property type="match status" value="1"/>
</dbReference>
<keyword evidence="5 9" id="KW-0547">Nucleotide-binding</keyword>
<comment type="subunit">
    <text evidence="9">Monomer.</text>
</comment>
<dbReference type="PROSITE" id="PS51883">
    <property type="entry name" value="OBG"/>
    <property type="match status" value="1"/>
</dbReference>
<dbReference type="PRINTS" id="PR00326">
    <property type="entry name" value="GTP1OBG"/>
</dbReference>
<evidence type="ECO:0000313" key="16">
    <source>
        <dbReference type="Proteomes" id="UP001321249"/>
    </source>
</evidence>
<comment type="function">
    <text evidence="9">An essential GTPase which binds GTP, GDP and possibly (p)ppGpp with moderate affinity, with high nucleotide exchange rates and a fairly low GTP hydrolysis rate. Plays a role in control of the cell cycle, stress response, ribosome biogenesis and in those bacteria that undergo differentiation, in morphogenesis control.</text>
</comment>
<dbReference type="SUPFAM" id="SSF52540">
    <property type="entry name" value="P-loop containing nucleoside triphosphate hydrolases"/>
    <property type="match status" value="1"/>
</dbReference>
<dbReference type="HAMAP" id="MF_01454">
    <property type="entry name" value="GTPase_Obg"/>
    <property type="match status" value="1"/>
</dbReference>
<keyword evidence="4 9" id="KW-0479">Metal-binding</keyword>
<dbReference type="GO" id="GO:0000287">
    <property type="term" value="F:magnesium ion binding"/>
    <property type="evidence" value="ECO:0007669"/>
    <property type="project" value="InterPro"/>
</dbReference>
<dbReference type="EC" id="3.6.5.-" evidence="9"/>
<dbReference type="InterPro" id="IPR006073">
    <property type="entry name" value="GTP-bd"/>
</dbReference>
<dbReference type="PANTHER" id="PTHR11702:SF31">
    <property type="entry name" value="MITOCHONDRIAL RIBOSOME-ASSOCIATED GTPASE 2"/>
    <property type="match status" value="1"/>
</dbReference>
<dbReference type="GO" id="GO:0003924">
    <property type="term" value="F:GTPase activity"/>
    <property type="evidence" value="ECO:0007669"/>
    <property type="project" value="UniProtKB-UniRule"/>
</dbReference>
<comment type="cofactor">
    <cofactor evidence="1 9">
        <name>Mg(2+)</name>
        <dbReference type="ChEBI" id="CHEBI:18420"/>
    </cofactor>
</comment>
<dbReference type="NCBIfam" id="NF008955">
    <property type="entry name" value="PRK12297.1"/>
    <property type="match status" value="1"/>
</dbReference>
<evidence type="ECO:0000256" key="4">
    <source>
        <dbReference type="ARBA" id="ARBA00022723"/>
    </source>
</evidence>
<dbReference type="InterPro" id="IPR006169">
    <property type="entry name" value="GTP1_OBG_dom"/>
</dbReference>
<name>A0AAJ6CR70_9CHLR</name>
<dbReference type="CDD" id="cd01898">
    <property type="entry name" value="Obg"/>
    <property type="match status" value="1"/>
</dbReference>
<dbReference type="InterPro" id="IPR027417">
    <property type="entry name" value="P-loop_NTPase"/>
</dbReference>
<feature type="binding site" evidence="9">
    <location>
        <begin position="312"/>
        <end position="314"/>
    </location>
    <ligand>
        <name>GTP</name>
        <dbReference type="ChEBI" id="CHEBI:37565"/>
    </ligand>
</feature>
<dbReference type="EMBL" id="CP046147">
    <property type="protein sequence ID" value="WFG38063.1"/>
    <property type="molecule type" value="Genomic_DNA"/>
</dbReference>
<dbReference type="PROSITE" id="PS00905">
    <property type="entry name" value="GTP1_OBG"/>
    <property type="match status" value="1"/>
</dbReference>
<dbReference type="Gene3D" id="2.70.210.12">
    <property type="entry name" value="GTP1/OBG domain"/>
    <property type="match status" value="1"/>
</dbReference>
<evidence type="ECO:0000259" key="12">
    <source>
        <dbReference type="PROSITE" id="PS51883"/>
    </source>
</evidence>
<dbReference type="Pfam" id="PF01926">
    <property type="entry name" value="MMR_HSR1"/>
    <property type="match status" value="1"/>
</dbReference>
<feature type="binding site" evidence="9">
    <location>
        <begin position="167"/>
        <end position="174"/>
    </location>
    <ligand>
        <name>GTP</name>
        <dbReference type="ChEBI" id="CHEBI:37565"/>
    </ligand>
</feature>
<reference evidence="14" key="2">
    <citation type="journal article" date="2023" name="Nat. Commun.">
        <title>Cultivation of marine bacteria of the SAR202 clade.</title>
        <authorList>
            <person name="Lim Y."/>
            <person name="Seo J.H."/>
            <person name="Giovannoni S.J."/>
            <person name="Kang I."/>
            <person name="Cho J.C."/>
        </authorList>
    </citation>
    <scope>NUCLEOTIDE SEQUENCE</scope>
    <source>
        <strain evidence="14">JH1073</strain>
    </source>
</reference>
<dbReference type="FunFam" id="2.70.210.12:FF:000001">
    <property type="entry name" value="GTPase Obg"/>
    <property type="match status" value="1"/>
</dbReference>
<feature type="binding site" evidence="9">
    <location>
        <begin position="213"/>
        <end position="216"/>
    </location>
    <ligand>
        <name>GTP</name>
        <dbReference type="ChEBI" id="CHEBI:37565"/>
    </ligand>
</feature>
<dbReference type="EMBL" id="WMBE01000002">
    <property type="protein sequence ID" value="MDG0866632.1"/>
    <property type="molecule type" value="Genomic_DNA"/>
</dbReference>
<reference evidence="15 16" key="1">
    <citation type="submission" date="2019-11" db="EMBL/GenBank/DDBJ databases">
        <authorList>
            <person name="Cho J.-C."/>
        </authorList>
    </citation>
    <scope>NUCLEOTIDE SEQUENCE [LARGE SCALE GENOMIC DNA]</scope>
    <source>
        <strain evidence="14 15">JH1073</strain>
        <strain evidence="13 16">JH702</strain>
    </source>
</reference>
<gene>
    <name evidence="14" type="primary">obgE</name>
    <name evidence="9" type="synonym">obg</name>
    <name evidence="13" type="ORF">GKO46_06020</name>
    <name evidence="14" type="ORF">GKO48_00015</name>
</gene>
<evidence type="ECO:0000256" key="3">
    <source>
        <dbReference type="ARBA" id="ARBA00022490"/>
    </source>
</evidence>
<sequence>MLDSAVIEVRAGNGGHGLVAFIREALLPRGGPGGGDGGHGGDVVLVADSAINTLTKFHWQRHFIAKNGTKGDGHHRNGAKGETMEVSVPVGTEVWVWEDSEDKELIGDLSQHGQRMIVAEGGRGGWGNAHFVSATHQEPLLAEAGGIGEIRRVRLNLKLLADVGLIGMPNAGKSSILTAISAARPKVADYPFTTLEPVLGVVEQGPQAFVAVDIPGLIEGAHTGTGLGDEFLKHVQRTRVLVHVVDGSEDDVVGRIKAINDEITQFDPELAKKPQILAINKLDLDEVSVLIDEIKESLSTLDGLHSETFFVSAATYDGLDELKAAMFNLLRSSYDKEPKPEVVDVEDIPVLRPTVRKSTDVIIREETGQLRIVHPKAVRLARGSNLELHEARLQFHRRLDQLKITKALRDAGLEDGDTVLIGDWEFDWD</sequence>
<dbReference type="PROSITE" id="PS51710">
    <property type="entry name" value="G_OBG"/>
    <property type="match status" value="1"/>
</dbReference>
<evidence type="ECO:0000256" key="1">
    <source>
        <dbReference type="ARBA" id="ARBA00001946"/>
    </source>
</evidence>
<accession>A0AAJ6CR70</accession>
<comment type="subcellular location">
    <subcellularLocation>
        <location evidence="9">Cytoplasm</location>
    </subcellularLocation>
</comment>
<reference evidence="15" key="3">
    <citation type="submission" date="2023-06" db="EMBL/GenBank/DDBJ databases">
        <title>Pangenomics reveal diversification of enzyme families and niche specialization in globally abundant SAR202 bacteria.</title>
        <authorList>
            <person name="Saw J.H.W."/>
        </authorList>
    </citation>
    <scope>NUCLEOTIDE SEQUENCE [LARGE SCALE GENOMIC DNA]</scope>
    <source>
        <strain evidence="15">JH1073</strain>
    </source>
</reference>
<dbReference type="SUPFAM" id="SSF102741">
    <property type="entry name" value="Obg GTP-binding protein C-terminal domain"/>
    <property type="match status" value="1"/>
</dbReference>
<dbReference type="InterPro" id="IPR014100">
    <property type="entry name" value="GTP-bd_Obg/CgtA"/>
</dbReference>
<dbReference type="InterPro" id="IPR036346">
    <property type="entry name" value="GTP-bd_prot_GTP1/OBG_C_sf"/>
</dbReference>
<feature type="domain" description="OCT" evidence="11">
    <location>
        <begin position="337"/>
        <end position="429"/>
    </location>
</feature>
<dbReference type="InterPro" id="IPR031167">
    <property type="entry name" value="G_OBG"/>
</dbReference>
<dbReference type="Pfam" id="PF01018">
    <property type="entry name" value="GTP1_OBG"/>
    <property type="match status" value="1"/>
</dbReference>
<protein>
    <recommendedName>
        <fullName evidence="9">GTPase Obg</fullName>
        <ecNumber evidence="9">3.6.5.-</ecNumber>
    </recommendedName>
    <alternativeName>
        <fullName evidence="9">GTP-binding protein Obg</fullName>
    </alternativeName>
</protein>
<evidence type="ECO:0000256" key="6">
    <source>
        <dbReference type="ARBA" id="ARBA00022801"/>
    </source>
</evidence>
<dbReference type="InterPro" id="IPR006074">
    <property type="entry name" value="GTP1-OBG_CS"/>
</dbReference>
<dbReference type="NCBIfam" id="TIGR02729">
    <property type="entry name" value="Obg_CgtA"/>
    <property type="match status" value="1"/>
</dbReference>
<dbReference type="GO" id="GO:0005737">
    <property type="term" value="C:cytoplasm"/>
    <property type="evidence" value="ECO:0007669"/>
    <property type="project" value="UniProtKB-SubCell"/>
</dbReference>
<dbReference type="GO" id="GO:0005525">
    <property type="term" value="F:GTP binding"/>
    <property type="evidence" value="ECO:0007669"/>
    <property type="project" value="UniProtKB-UniRule"/>
</dbReference>
<evidence type="ECO:0000256" key="9">
    <source>
        <dbReference type="HAMAP-Rule" id="MF_01454"/>
    </source>
</evidence>
<dbReference type="Proteomes" id="UP001219901">
    <property type="component" value="Chromosome"/>
</dbReference>
<feature type="binding site" evidence="9">
    <location>
        <begin position="280"/>
        <end position="283"/>
    </location>
    <ligand>
        <name>GTP</name>
        <dbReference type="ChEBI" id="CHEBI:37565"/>
    </ligand>
</feature>
<dbReference type="NCBIfam" id="TIGR03595">
    <property type="entry name" value="Obg_CgtA_exten"/>
    <property type="match status" value="1"/>
</dbReference>
<keyword evidence="3 9" id="KW-0963">Cytoplasm</keyword>
<dbReference type="Gene3D" id="3.30.300.350">
    <property type="entry name" value="GTP-binding protein OBG, C-terminal domain"/>
    <property type="match status" value="1"/>
</dbReference>
<dbReference type="InterPro" id="IPR015349">
    <property type="entry name" value="OCT_dom"/>
</dbReference>
<keyword evidence="6 9" id="KW-0378">Hydrolase</keyword>
<evidence type="ECO:0000256" key="7">
    <source>
        <dbReference type="ARBA" id="ARBA00022842"/>
    </source>
</evidence>
<feature type="binding site" evidence="9">
    <location>
        <begin position="192"/>
        <end position="196"/>
    </location>
    <ligand>
        <name>GTP</name>
        <dbReference type="ChEBI" id="CHEBI:37565"/>
    </ligand>
</feature>
<feature type="binding site" evidence="9">
    <location>
        <position position="174"/>
    </location>
    <ligand>
        <name>Mg(2+)</name>
        <dbReference type="ChEBI" id="CHEBI:18420"/>
    </ligand>
</feature>
<evidence type="ECO:0000259" key="11">
    <source>
        <dbReference type="PROSITE" id="PS51881"/>
    </source>
</evidence>
<dbReference type="PROSITE" id="PS51881">
    <property type="entry name" value="OCT"/>
    <property type="match status" value="1"/>
</dbReference>
<dbReference type="InterPro" id="IPR036726">
    <property type="entry name" value="GTP1_OBG_dom_sf"/>
</dbReference>
<evidence type="ECO:0000313" key="14">
    <source>
        <dbReference type="EMBL" id="WFG38063.1"/>
    </source>
</evidence>
<dbReference type="PANTHER" id="PTHR11702">
    <property type="entry name" value="DEVELOPMENTALLY REGULATED GTP-BINDING PROTEIN-RELATED"/>
    <property type="match status" value="1"/>
</dbReference>
<feature type="domain" description="OBG-type G" evidence="10">
    <location>
        <begin position="161"/>
        <end position="331"/>
    </location>
</feature>
<evidence type="ECO:0000256" key="8">
    <source>
        <dbReference type="ARBA" id="ARBA00023134"/>
    </source>
</evidence>
<evidence type="ECO:0000313" key="13">
    <source>
        <dbReference type="EMBL" id="MDG0866632.1"/>
    </source>
</evidence>
<comment type="similarity">
    <text evidence="2 9">Belongs to the TRAFAC class OBG-HflX-like GTPase superfamily. OBG GTPase family.</text>
</comment>
<keyword evidence="8 9" id="KW-0342">GTP-binding</keyword>
<evidence type="ECO:0000259" key="10">
    <source>
        <dbReference type="PROSITE" id="PS51710"/>
    </source>
</evidence>
<keyword evidence="7 9" id="KW-0460">Magnesium</keyword>
<feature type="domain" description="Obg" evidence="12">
    <location>
        <begin position="1"/>
        <end position="160"/>
    </location>
</feature>
<feature type="binding site" evidence="9">
    <location>
        <position position="194"/>
    </location>
    <ligand>
        <name>Mg(2+)</name>
        <dbReference type="ChEBI" id="CHEBI:18420"/>
    </ligand>
</feature>
<evidence type="ECO:0000256" key="2">
    <source>
        <dbReference type="ARBA" id="ARBA00007699"/>
    </source>
</evidence>